<evidence type="ECO:0000313" key="8">
    <source>
        <dbReference type="EMBL" id="PCK29023.1"/>
    </source>
</evidence>
<dbReference type="InterPro" id="IPR020449">
    <property type="entry name" value="Tscrpt_reg_AraC-type_HTH"/>
</dbReference>
<comment type="caution">
    <text evidence="8">The sequence shown here is derived from an EMBL/GenBank/DDBJ whole genome shotgun (WGS) entry which is preliminary data.</text>
</comment>
<dbReference type="InterPro" id="IPR003313">
    <property type="entry name" value="AraC-bd"/>
</dbReference>
<keyword evidence="1" id="KW-0678">Repressor</keyword>
<protein>
    <recommendedName>
        <fullName evidence="5">HTH-type transcriptional regulator RipA</fullName>
    </recommendedName>
    <alternativeName>
        <fullName evidence="6">Repressor of iron proteins A</fullName>
    </alternativeName>
</protein>
<dbReference type="PROSITE" id="PS00041">
    <property type="entry name" value="HTH_ARAC_FAMILY_1"/>
    <property type="match status" value="1"/>
</dbReference>
<gene>
    <name evidence="8" type="ORF">CHR55_01090</name>
</gene>
<evidence type="ECO:0000256" key="3">
    <source>
        <dbReference type="ARBA" id="ARBA00023125"/>
    </source>
</evidence>
<dbReference type="InterPro" id="IPR011051">
    <property type="entry name" value="RmlC_Cupin_sf"/>
</dbReference>
<dbReference type="SUPFAM" id="SSF51182">
    <property type="entry name" value="RmlC-like cupins"/>
    <property type="match status" value="1"/>
</dbReference>
<dbReference type="SUPFAM" id="SSF46689">
    <property type="entry name" value="Homeodomain-like"/>
    <property type="match status" value="1"/>
</dbReference>
<dbReference type="PRINTS" id="PR00032">
    <property type="entry name" value="HTHARAC"/>
</dbReference>
<dbReference type="FunFam" id="1.10.10.60:FF:000132">
    <property type="entry name" value="AraC family transcriptional regulator"/>
    <property type="match status" value="1"/>
</dbReference>
<evidence type="ECO:0000256" key="6">
    <source>
        <dbReference type="ARBA" id="ARBA00079449"/>
    </source>
</evidence>
<evidence type="ECO:0000259" key="7">
    <source>
        <dbReference type="PROSITE" id="PS01124"/>
    </source>
</evidence>
<dbReference type="PANTHER" id="PTHR11019">
    <property type="entry name" value="HTH-TYPE TRANSCRIPTIONAL REGULATOR NIMR"/>
    <property type="match status" value="1"/>
</dbReference>
<evidence type="ECO:0000256" key="5">
    <source>
        <dbReference type="ARBA" id="ARBA00074140"/>
    </source>
</evidence>
<evidence type="ECO:0000256" key="1">
    <source>
        <dbReference type="ARBA" id="ARBA00022491"/>
    </source>
</evidence>
<reference evidence="8 9" key="1">
    <citation type="submission" date="2017-07" db="EMBL/GenBank/DDBJ databases">
        <title>Draft sequence of Rhodococcus enclensis 23b-28.</title>
        <authorList>
            <person name="Besaury L."/>
            <person name="Sancelme M."/>
            <person name="Amato P."/>
            <person name="Lallement A."/>
            <person name="Delort A.-M."/>
        </authorList>
    </citation>
    <scope>NUCLEOTIDE SEQUENCE [LARGE SCALE GENOMIC DNA]</scope>
    <source>
        <strain evidence="8 9">23b-28</strain>
    </source>
</reference>
<keyword evidence="3" id="KW-0238">DNA-binding</keyword>
<dbReference type="PROSITE" id="PS01124">
    <property type="entry name" value="HTH_ARAC_FAMILY_2"/>
    <property type="match status" value="1"/>
</dbReference>
<dbReference type="AlphaFoldDB" id="A0A2A5JHP1"/>
<feature type="domain" description="HTH araC/xylS-type" evidence="7">
    <location>
        <begin position="208"/>
        <end position="305"/>
    </location>
</feature>
<dbReference type="Gene3D" id="1.10.10.60">
    <property type="entry name" value="Homeodomain-like"/>
    <property type="match status" value="1"/>
</dbReference>
<dbReference type="Proteomes" id="UP000230886">
    <property type="component" value="Unassembled WGS sequence"/>
</dbReference>
<dbReference type="Pfam" id="PF12833">
    <property type="entry name" value="HTH_18"/>
    <property type="match status" value="1"/>
</dbReference>
<dbReference type="Pfam" id="PF02311">
    <property type="entry name" value="AraC_binding"/>
    <property type="match status" value="1"/>
</dbReference>
<dbReference type="SMART" id="SM00342">
    <property type="entry name" value="HTH_ARAC"/>
    <property type="match status" value="1"/>
</dbReference>
<dbReference type="PANTHER" id="PTHR11019:SF199">
    <property type="entry name" value="HTH-TYPE TRANSCRIPTIONAL REGULATOR NIMR"/>
    <property type="match status" value="1"/>
</dbReference>
<dbReference type="GO" id="GO:0003700">
    <property type="term" value="F:DNA-binding transcription factor activity"/>
    <property type="evidence" value="ECO:0007669"/>
    <property type="project" value="InterPro"/>
</dbReference>
<dbReference type="InterPro" id="IPR018062">
    <property type="entry name" value="HTH_AraC-typ_CS"/>
</dbReference>
<proteinExistence type="predicted"/>
<evidence type="ECO:0000256" key="4">
    <source>
        <dbReference type="ARBA" id="ARBA00023163"/>
    </source>
</evidence>
<sequence>MVHTQFLNVCEVTSAISGGDPRDRGNRQPIPATYAFCGAATRTEENPLETVDSRTLPVYSAGAVEVPFVIAGMDELVSRETRWEAHSHPTHELLWNERGASSATVGSRTWTITPTVGLWMPAGVLHSAIAPAGTWYRAAQLDIASVPSLSDVPVAIEVTPLLRNLLERLADDSLGTSSRSLTEQMVIDVLAPSPNELLVLVPDSPLLQPIVDAIGDDPSDMRTVSDWARLLGVSPRTITRVFRSETGMSFGQWVSAVRAQRAVTLLAHGLDLQEVAERVGYHSTSAFGAAFRRTTGATPGMFRAS</sequence>
<dbReference type="InterPro" id="IPR009057">
    <property type="entry name" value="Homeodomain-like_sf"/>
</dbReference>
<dbReference type="RefSeq" id="WP_099696793.1">
    <property type="nucleotide sequence ID" value="NZ_NOVD01000001.1"/>
</dbReference>
<keyword evidence="2" id="KW-0805">Transcription regulation</keyword>
<keyword evidence="4" id="KW-0804">Transcription</keyword>
<dbReference type="GO" id="GO:0043565">
    <property type="term" value="F:sequence-specific DNA binding"/>
    <property type="evidence" value="ECO:0007669"/>
    <property type="project" value="InterPro"/>
</dbReference>
<accession>A0A2A5JHP1</accession>
<evidence type="ECO:0000256" key="2">
    <source>
        <dbReference type="ARBA" id="ARBA00023015"/>
    </source>
</evidence>
<name>A0A2A5JHP1_RHOSG</name>
<dbReference type="EMBL" id="NOVD01000001">
    <property type="protein sequence ID" value="PCK29023.1"/>
    <property type="molecule type" value="Genomic_DNA"/>
</dbReference>
<dbReference type="InterPro" id="IPR018060">
    <property type="entry name" value="HTH_AraC"/>
</dbReference>
<organism evidence="8 9">
    <name type="scientific">Rhodococcus qingshengii</name>
    <dbReference type="NCBI Taxonomy" id="334542"/>
    <lineage>
        <taxon>Bacteria</taxon>
        <taxon>Bacillati</taxon>
        <taxon>Actinomycetota</taxon>
        <taxon>Actinomycetes</taxon>
        <taxon>Mycobacteriales</taxon>
        <taxon>Nocardiaceae</taxon>
        <taxon>Rhodococcus</taxon>
        <taxon>Rhodococcus erythropolis group</taxon>
    </lineage>
</organism>
<evidence type="ECO:0000313" key="9">
    <source>
        <dbReference type="Proteomes" id="UP000230886"/>
    </source>
</evidence>